<feature type="transmembrane region" description="Helical" evidence="1">
    <location>
        <begin position="56"/>
        <end position="80"/>
    </location>
</feature>
<keyword evidence="1" id="KW-0812">Transmembrane</keyword>
<name>A0AAP9DHY3_BACOV</name>
<keyword evidence="1" id="KW-0472">Membrane</keyword>
<evidence type="ECO:0000313" key="2">
    <source>
        <dbReference type="EMBL" id="QDM09040.1"/>
    </source>
</evidence>
<dbReference type="Proteomes" id="UP000318823">
    <property type="component" value="Chromosome"/>
</dbReference>
<organism evidence="2 3">
    <name type="scientific">Bacteroides ovatus</name>
    <dbReference type="NCBI Taxonomy" id="28116"/>
    <lineage>
        <taxon>Bacteria</taxon>
        <taxon>Pseudomonadati</taxon>
        <taxon>Bacteroidota</taxon>
        <taxon>Bacteroidia</taxon>
        <taxon>Bacteroidales</taxon>
        <taxon>Bacteroidaceae</taxon>
        <taxon>Bacteroides</taxon>
    </lineage>
</organism>
<accession>A0AAP9DHY3</accession>
<sequence>MNKEELQTLTIEQLNGMTEQALKAVADEVLEKLNETEIEKLPLEIKKKLNLKRKSIWCSAELWISLILGALAMSIMQSIMGK</sequence>
<dbReference type="RefSeq" id="WP_032854500.1">
    <property type="nucleotide sequence ID" value="NZ_CAXSRA010000016.1"/>
</dbReference>
<protein>
    <submittedName>
        <fullName evidence="2">Uncharacterized protein</fullName>
    </submittedName>
</protein>
<evidence type="ECO:0000256" key="1">
    <source>
        <dbReference type="SAM" id="Phobius"/>
    </source>
</evidence>
<dbReference type="EMBL" id="CP041395">
    <property type="protein sequence ID" value="QDM09040.1"/>
    <property type="molecule type" value="Genomic_DNA"/>
</dbReference>
<proteinExistence type="predicted"/>
<evidence type="ECO:0000313" key="3">
    <source>
        <dbReference type="Proteomes" id="UP000318823"/>
    </source>
</evidence>
<gene>
    <name evidence="2" type="ORF">DYI28_10135</name>
</gene>
<keyword evidence="1" id="KW-1133">Transmembrane helix</keyword>
<reference evidence="3" key="1">
    <citation type="journal article" date="2018" name="J. Anim. Genet.">
        <title>Acquired interbacterial defense systems protect against interspecies antagonism in the human gut microbiome.</title>
        <authorList>
            <person name="Ross B.D."/>
            <person name="Verster A.J."/>
            <person name="Radey M.C."/>
            <person name="Schmidtke D.T."/>
            <person name="Pope C.E."/>
            <person name="Hoffman L.R."/>
            <person name="Hajjar A."/>
            <person name="Peterson S.B."/>
            <person name="Borenstein E."/>
            <person name="Mougous J."/>
        </authorList>
    </citation>
    <scope>NUCLEOTIDE SEQUENCE [LARGE SCALE GENOMIC DNA]</scope>
    <source>
        <strain evidence="3">3725 D1 iv</strain>
    </source>
</reference>
<dbReference type="AlphaFoldDB" id="A0AAP9DHY3"/>